<gene>
    <name evidence="1" type="ORF">CYMTET_6330</name>
</gene>
<dbReference type="AlphaFoldDB" id="A0AAE0GXM9"/>
<organism evidence="1 2">
    <name type="scientific">Cymbomonas tetramitiformis</name>
    <dbReference type="NCBI Taxonomy" id="36881"/>
    <lineage>
        <taxon>Eukaryota</taxon>
        <taxon>Viridiplantae</taxon>
        <taxon>Chlorophyta</taxon>
        <taxon>Pyramimonadophyceae</taxon>
        <taxon>Pyramimonadales</taxon>
        <taxon>Pyramimonadaceae</taxon>
        <taxon>Cymbomonas</taxon>
    </lineage>
</organism>
<reference evidence="1 2" key="1">
    <citation type="journal article" date="2015" name="Genome Biol. Evol.">
        <title>Comparative Genomics of a Bacterivorous Green Alga Reveals Evolutionary Causalities and Consequences of Phago-Mixotrophic Mode of Nutrition.</title>
        <authorList>
            <person name="Burns J.A."/>
            <person name="Paasch A."/>
            <person name="Narechania A."/>
            <person name="Kim E."/>
        </authorList>
    </citation>
    <scope>NUCLEOTIDE SEQUENCE [LARGE SCALE GENOMIC DNA]</scope>
    <source>
        <strain evidence="1 2">PLY_AMNH</strain>
    </source>
</reference>
<evidence type="ECO:0000313" key="2">
    <source>
        <dbReference type="Proteomes" id="UP001190700"/>
    </source>
</evidence>
<proteinExistence type="predicted"/>
<accession>A0AAE0GXM9</accession>
<sequence>MRNRDVGIILVSLVSVYYSLQNEGSFSFQKGWSHMITESELGILLQPDALPPPVPADLNGDGAREVIVATRDAKLQVLSPPRVPSRTQDFVPATVMTEVSLLPAKLRIATGRRPVALAVGFIDPQNFVLRGLRKQVVVVVTASWTIICLDHNLKVLWEQNIQENFPHYASVREVAVIITNHTLHPSDRGMVIVGGSIELGDLAGKPEDPFAEELEAEERIRRHRQSATMDDFQERFEGGESGTSDRSHHFSYYAFEGATGTELWKHEGQDFHRDGDVLAETLIPQHNYKLDANSLNQKHFGDPPRATPDVRCCGWETCERGDPCAKTH</sequence>
<evidence type="ECO:0000313" key="1">
    <source>
        <dbReference type="EMBL" id="KAK3286095.1"/>
    </source>
</evidence>
<name>A0AAE0GXM9_9CHLO</name>
<comment type="caution">
    <text evidence="1">The sequence shown here is derived from an EMBL/GenBank/DDBJ whole genome shotgun (WGS) entry which is preliminary data.</text>
</comment>
<dbReference type="PANTHER" id="PTHR34284">
    <property type="entry name" value="FG-GAP REPEAT-CONTAINING PROTEIN"/>
    <property type="match status" value="1"/>
</dbReference>
<dbReference type="PANTHER" id="PTHR34284:SF1">
    <property type="entry name" value="FG-GAP REPEAT-CONTAINING PROTEIN"/>
    <property type="match status" value="1"/>
</dbReference>
<protein>
    <submittedName>
        <fullName evidence="1">Uncharacterized protein</fullName>
    </submittedName>
</protein>
<dbReference type="EMBL" id="LGRX02001493">
    <property type="protein sequence ID" value="KAK3286095.1"/>
    <property type="molecule type" value="Genomic_DNA"/>
</dbReference>
<keyword evidence="2" id="KW-1185">Reference proteome</keyword>
<dbReference type="Proteomes" id="UP001190700">
    <property type="component" value="Unassembled WGS sequence"/>
</dbReference>